<evidence type="ECO:0000313" key="1">
    <source>
        <dbReference type="EMBL" id="KGO61583.1"/>
    </source>
</evidence>
<proteinExistence type="predicted"/>
<dbReference type="VEuPathDB" id="FungiDB:PEXP_102840"/>
<dbReference type="EMBL" id="JQFZ01000031">
    <property type="protein sequence ID" value="KGO61583.1"/>
    <property type="molecule type" value="Genomic_DNA"/>
</dbReference>
<dbReference type="AlphaFoldDB" id="A0A0A2HZQ7"/>
<dbReference type="HOGENOM" id="CLU_039096_0_0_1"/>
<sequence length="355" mass="40142">MALPISSPSPRLDRFGQAMESLYGSFSSIEDPKTWTPPPRSGGHRGRYLWTDAFGVVNFLTMHNEYKRTGNDTIGDDRYLILATRLIETVHDILGRNRDGHSRLLGATDANPLSGGLRIGKTDARGPDGDGQYHHYLTVWMFALNRMAKASGDLKYNRQAIELAKAIHPKFFVDRAAARPRMIWKMNMDLTEPMVKSEGNLDPIDGFVVFRLLQDTAMEAGDGAFLAEEIDDYRRTMERKGEHFVSSDPLDLDNLFEINQYLERNIRFRLAFREFGTCMGIQCQSEVDAEKERTVDLKYYSDAIIAAWDPYMQLSISDDLTPEDLRPITRVMYASALIPGAFQAGFLGQEPTPTP</sequence>
<accession>A0A0A2HZQ7</accession>
<dbReference type="RefSeq" id="XP_016602331.1">
    <property type="nucleotide sequence ID" value="XM_016745884.1"/>
</dbReference>
<dbReference type="OrthoDB" id="302966at2759"/>
<protein>
    <recommendedName>
        <fullName evidence="3">Six-hairpin glycosidase</fullName>
    </recommendedName>
</protein>
<reference evidence="1 2" key="1">
    <citation type="journal article" date="2015" name="Mol. Plant Microbe Interact.">
        <title>Genome, transcriptome, and functional analyses of Penicillium expansum provide new insights into secondary metabolism and pathogenicity.</title>
        <authorList>
            <person name="Ballester A.R."/>
            <person name="Marcet-Houben M."/>
            <person name="Levin E."/>
            <person name="Sela N."/>
            <person name="Selma-Lazaro C."/>
            <person name="Carmona L."/>
            <person name="Wisniewski M."/>
            <person name="Droby S."/>
            <person name="Gonzalez-Candelas L."/>
            <person name="Gabaldon T."/>
        </authorList>
    </citation>
    <scope>NUCLEOTIDE SEQUENCE [LARGE SCALE GENOMIC DNA]</scope>
    <source>
        <strain evidence="1 2">MD-8</strain>
    </source>
</reference>
<keyword evidence="2" id="KW-1185">Reference proteome</keyword>
<organism evidence="1 2">
    <name type="scientific">Penicillium expansum</name>
    <name type="common">Blue mold rot fungus</name>
    <dbReference type="NCBI Taxonomy" id="27334"/>
    <lineage>
        <taxon>Eukaryota</taxon>
        <taxon>Fungi</taxon>
        <taxon>Dikarya</taxon>
        <taxon>Ascomycota</taxon>
        <taxon>Pezizomycotina</taxon>
        <taxon>Eurotiomycetes</taxon>
        <taxon>Eurotiomycetidae</taxon>
        <taxon>Eurotiales</taxon>
        <taxon>Aspergillaceae</taxon>
        <taxon>Penicillium</taxon>
    </lineage>
</organism>
<dbReference type="Proteomes" id="UP000030143">
    <property type="component" value="Unassembled WGS sequence"/>
</dbReference>
<comment type="caution">
    <text evidence="1">The sequence shown here is derived from an EMBL/GenBank/DDBJ whole genome shotgun (WGS) entry which is preliminary data.</text>
</comment>
<name>A0A0A2HZQ7_PENEN</name>
<gene>
    <name evidence="1" type="ORF">PEX2_086140</name>
</gene>
<dbReference type="GeneID" id="27681304"/>
<dbReference type="PhylomeDB" id="A0A0A2HZQ7"/>
<evidence type="ECO:0000313" key="2">
    <source>
        <dbReference type="Proteomes" id="UP000030143"/>
    </source>
</evidence>
<evidence type="ECO:0008006" key="3">
    <source>
        <dbReference type="Google" id="ProtNLM"/>
    </source>
</evidence>
<dbReference type="STRING" id="27334.A0A0A2HZQ7"/>